<dbReference type="AlphaFoldDB" id="A0A5P9JQZ4"/>
<evidence type="ECO:0000313" key="2">
    <source>
        <dbReference type="EMBL" id="QFU14753.1"/>
    </source>
</evidence>
<name>A0A5P9JQZ4_9HYPH</name>
<proteinExistence type="predicted"/>
<dbReference type="Proteomes" id="UP000325614">
    <property type="component" value="Chromosome"/>
</dbReference>
<dbReference type="Pfam" id="PF04214">
    <property type="entry name" value="DUF411"/>
    <property type="match status" value="1"/>
</dbReference>
<reference evidence="2 3" key="1">
    <citation type="submission" date="2019-10" db="EMBL/GenBank/DDBJ databases">
        <title>Isolation, Identification of Microvirga thermotolerans HR1, a novel thermophilic bacterium and Comparative Genomics of the genus Microvirga.</title>
        <authorList>
            <person name="Li J."/>
            <person name="Zhang W."/>
            <person name="Lin M."/>
            <person name="Wang J."/>
        </authorList>
    </citation>
    <scope>NUCLEOTIDE SEQUENCE [LARGE SCALE GENOMIC DNA]</scope>
    <source>
        <strain evidence="2 3">HR1</strain>
    </source>
</reference>
<dbReference type="KEGG" id="mico:GDR74_00180"/>
<organism evidence="2 3">
    <name type="scientific">Microvirga thermotolerans</name>
    <dbReference type="NCBI Taxonomy" id="2651334"/>
    <lineage>
        <taxon>Bacteria</taxon>
        <taxon>Pseudomonadati</taxon>
        <taxon>Pseudomonadota</taxon>
        <taxon>Alphaproteobacteria</taxon>
        <taxon>Hyphomicrobiales</taxon>
        <taxon>Methylobacteriaceae</taxon>
        <taxon>Microvirga</taxon>
    </lineage>
</organism>
<sequence>MNNAFAWTRRAFIAGLAGAAVAPPLRAAEGLPKVVVTKDPNCGCCSGWADHLKQAGFPVEIIETSEMNVVKTRLGVPRALASCHTGEVGGYVIEGHVPAPSIKRLLAERHQAVGLAVPGMPVGSPGMEVEGMESDTYEVILFGPSGQRSFARYRGGQEA</sequence>
<feature type="chain" id="PRO_5024906100" evidence="1">
    <location>
        <begin position="28"/>
        <end position="159"/>
    </location>
</feature>
<protein>
    <submittedName>
        <fullName evidence="2">DUF411 domain-containing protein</fullName>
    </submittedName>
</protein>
<feature type="signal peptide" evidence="1">
    <location>
        <begin position="1"/>
        <end position="27"/>
    </location>
</feature>
<keyword evidence="3" id="KW-1185">Reference proteome</keyword>
<evidence type="ECO:0000256" key="1">
    <source>
        <dbReference type="SAM" id="SignalP"/>
    </source>
</evidence>
<gene>
    <name evidence="2" type="ORF">GDR74_00180</name>
</gene>
<accession>A0A5P9JQZ4</accession>
<dbReference type="EMBL" id="CP045423">
    <property type="protein sequence ID" value="QFU14753.1"/>
    <property type="molecule type" value="Genomic_DNA"/>
</dbReference>
<dbReference type="InterPro" id="IPR007332">
    <property type="entry name" value="DUF411"/>
</dbReference>
<keyword evidence="1" id="KW-0732">Signal</keyword>
<evidence type="ECO:0000313" key="3">
    <source>
        <dbReference type="Proteomes" id="UP000325614"/>
    </source>
</evidence>
<dbReference type="RefSeq" id="WP_152584403.1">
    <property type="nucleotide sequence ID" value="NZ_CP045423.1"/>
</dbReference>